<dbReference type="PROSITE" id="PS50122">
    <property type="entry name" value="CHEB"/>
    <property type="match status" value="1"/>
</dbReference>
<feature type="modified residue" description="4-aspartylphosphate" evidence="5 7">
    <location>
        <position position="56"/>
    </location>
</feature>
<dbReference type="PANTHER" id="PTHR42872:SF6">
    <property type="entry name" value="PROTEIN-GLUTAMATE METHYLESTERASE_PROTEIN-GLUTAMINE GLUTAMINASE"/>
    <property type="match status" value="1"/>
</dbReference>
<dbReference type="PANTHER" id="PTHR42872">
    <property type="entry name" value="PROTEIN-GLUTAMATE METHYLESTERASE/PROTEIN-GLUTAMINE GLUTAMINASE"/>
    <property type="match status" value="1"/>
</dbReference>
<dbReference type="SUPFAM" id="SSF52738">
    <property type="entry name" value="Methylesterase CheB, C-terminal domain"/>
    <property type="match status" value="1"/>
</dbReference>
<evidence type="ECO:0000259" key="8">
    <source>
        <dbReference type="PROSITE" id="PS50110"/>
    </source>
</evidence>
<dbReference type="GO" id="GO:0000156">
    <property type="term" value="F:phosphorelay response regulator activity"/>
    <property type="evidence" value="ECO:0007669"/>
    <property type="project" value="InterPro"/>
</dbReference>
<dbReference type="Pfam" id="PF00072">
    <property type="entry name" value="Response_reg"/>
    <property type="match status" value="1"/>
</dbReference>
<dbReference type="EC" id="3.5.1.44" evidence="5"/>
<dbReference type="PIRSF" id="PIRSF000876">
    <property type="entry name" value="RR_chemtxs_CheB"/>
    <property type="match status" value="1"/>
</dbReference>
<feature type="active site" evidence="5 6">
    <location>
        <position position="288"/>
    </location>
</feature>
<evidence type="ECO:0000259" key="9">
    <source>
        <dbReference type="PROSITE" id="PS50122"/>
    </source>
</evidence>
<protein>
    <recommendedName>
        <fullName evidence="5">Protein-glutamate methylesterase/protein-glutamine glutaminase</fullName>
        <ecNumber evidence="5">3.1.1.61</ecNumber>
        <ecNumber evidence="5">3.5.1.44</ecNumber>
    </recommendedName>
</protein>
<dbReference type="GO" id="GO:0050568">
    <property type="term" value="F:protein-glutamine glutaminase activity"/>
    <property type="evidence" value="ECO:0007669"/>
    <property type="project" value="UniProtKB-UniRule"/>
</dbReference>
<dbReference type="SMART" id="SM00448">
    <property type="entry name" value="REC"/>
    <property type="match status" value="1"/>
</dbReference>
<name>A0A549YKK7_9BACI</name>
<dbReference type="EMBL" id="VJMZ01000001">
    <property type="protein sequence ID" value="TRM12418.1"/>
    <property type="molecule type" value="Genomic_DNA"/>
</dbReference>
<evidence type="ECO:0000313" key="10">
    <source>
        <dbReference type="EMBL" id="TRM12418.1"/>
    </source>
</evidence>
<dbReference type="EC" id="3.1.1.61" evidence="5"/>
<feature type="domain" description="Response regulatory" evidence="8">
    <location>
        <begin position="5"/>
        <end position="122"/>
    </location>
</feature>
<dbReference type="RefSeq" id="WP_142791401.1">
    <property type="nucleotide sequence ID" value="NZ_VJMZ01000001.1"/>
</dbReference>
<accession>A0A549YKK7</accession>
<organism evidence="10 11">
    <name type="scientific">Lentibacillus cibarius</name>
    <dbReference type="NCBI Taxonomy" id="2583219"/>
    <lineage>
        <taxon>Bacteria</taxon>
        <taxon>Bacillati</taxon>
        <taxon>Bacillota</taxon>
        <taxon>Bacilli</taxon>
        <taxon>Bacillales</taxon>
        <taxon>Bacillaceae</taxon>
        <taxon>Lentibacillus</taxon>
    </lineage>
</organism>
<keyword evidence="3 5" id="KW-0378">Hydrolase</keyword>
<comment type="catalytic activity">
    <reaction evidence="5">
        <text>L-glutaminyl-[protein] + H2O = L-glutamyl-[protein] + NH4(+)</text>
        <dbReference type="Rhea" id="RHEA:16441"/>
        <dbReference type="Rhea" id="RHEA-COMP:10207"/>
        <dbReference type="Rhea" id="RHEA-COMP:10208"/>
        <dbReference type="ChEBI" id="CHEBI:15377"/>
        <dbReference type="ChEBI" id="CHEBI:28938"/>
        <dbReference type="ChEBI" id="CHEBI:29973"/>
        <dbReference type="ChEBI" id="CHEBI:30011"/>
        <dbReference type="EC" id="3.5.1.44"/>
    </reaction>
</comment>
<comment type="PTM">
    <text evidence="5">Phosphorylated by CheA. Phosphorylation of the N-terminal regulatory domain activates the methylesterase activity.</text>
</comment>
<comment type="domain">
    <text evidence="5">Contains a C-terminal catalytic domain, and an N-terminal region which modulates catalytic activity.</text>
</comment>
<dbReference type="CDD" id="cd16432">
    <property type="entry name" value="CheB_Rec"/>
    <property type="match status" value="1"/>
</dbReference>
<reference evidence="10 11" key="1">
    <citation type="submission" date="2019-07" db="EMBL/GenBank/DDBJ databases">
        <title>Genomic analysis of Lentibacillus sp. NKC851-2.</title>
        <authorList>
            <person name="Oh Y.J."/>
        </authorList>
    </citation>
    <scope>NUCLEOTIDE SEQUENCE [LARGE SCALE GENOMIC DNA]</scope>
    <source>
        <strain evidence="10 11">NKC851-2</strain>
    </source>
</reference>
<keyword evidence="5 7" id="KW-0597">Phosphoprotein</keyword>
<dbReference type="GO" id="GO:0008984">
    <property type="term" value="F:protein-glutamate methylesterase activity"/>
    <property type="evidence" value="ECO:0007669"/>
    <property type="project" value="UniProtKB-UniRule"/>
</dbReference>
<dbReference type="InterPro" id="IPR000673">
    <property type="entry name" value="Sig_transdc_resp-reg_Me-estase"/>
</dbReference>
<dbReference type="CDD" id="cd17541">
    <property type="entry name" value="REC_CheB-like"/>
    <property type="match status" value="1"/>
</dbReference>
<evidence type="ECO:0000256" key="4">
    <source>
        <dbReference type="ARBA" id="ARBA00048267"/>
    </source>
</evidence>
<dbReference type="PROSITE" id="PS50110">
    <property type="entry name" value="RESPONSE_REGULATORY"/>
    <property type="match status" value="1"/>
</dbReference>
<keyword evidence="2 5" id="KW-0145">Chemotaxis</keyword>
<dbReference type="InterPro" id="IPR035909">
    <property type="entry name" value="CheB_C"/>
</dbReference>
<comment type="caution">
    <text evidence="10">The sequence shown here is derived from an EMBL/GenBank/DDBJ whole genome shotgun (WGS) entry which is preliminary data.</text>
</comment>
<dbReference type="NCBIfam" id="NF001965">
    <property type="entry name" value="PRK00742.1"/>
    <property type="match status" value="1"/>
</dbReference>
<dbReference type="Pfam" id="PF01339">
    <property type="entry name" value="CheB_methylest"/>
    <property type="match status" value="1"/>
</dbReference>
<gene>
    <name evidence="5" type="primary">cheB</name>
    <name evidence="10" type="ORF">FH966_12350</name>
</gene>
<dbReference type="HAMAP" id="MF_00099">
    <property type="entry name" value="CheB_chemtxs"/>
    <property type="match status" value="1"/>
</dbReference>
<evidence type="ECO:0000256" key="6">
    <source>
        <dbReference type="PROSITE-ProRule" id="PRU00050"/>
    </source>
</evidence>
<evidence type="ECO:0000256" key="1">
    <source>
        <dbReference type="ARBA" id="ARBA00022490"/>
    </source>
</evidence>
<comment type="subcellular location">
    <subcellularLocation>
        <location evidence="5">Cytoplasm</location>
    </subcellularLocation>
</comment>
<evidence type="ECO:0000313" key="11">
    <source>
        <dbReference type="Proteomes" id="UP000319280"/>
    </source>
</evidence>
<dbReference type="SUPFAM" id="SSF52172">
    <property type="entry name" value="CheY-like"/>
    <property type="match status" value="1"/>
</dbReference>
<evidence type="ECO:0000256" key="5">
    <source>
        <dbReference type="HAMAP-Rule" id="MF_00099"/>
    </source>
</evidence>
<evidence type="ECO:0000256" key="7">
    <source>
        <dbReference type="PROSITE-ProRule" id="PRU00169"/>
    </source>
</evidence>
<dbReference type="GO" id="GO:0005737">
    <property type="term" value="C:cytoplasm"/>
    <property type="evidence" value="ECO:0007669"/>
    <property type="project" value="UniProtKB-SubCell"/>
</dbReference>
<feature type="domain" description="CheB-type methylesterase" evidence="9">
    <location>
        <begin position="153"/>
        <end position="347"/>
    </location>
</feature>
<dbReference type="Proteomes" id="UP000319280">
    <property type="component" value="Unassembled WGS sequence"/>
</dbReference>
<feature type="active site" evidence="5 6">
    <location>
        <position position="165"/>
    </location>
</feature>
<dbReference type="Gene3D" id="3.40.50.2300">
    <property type="match status" value="1"/>
</dbReference>
<keyword evidence="1 5" id="KW-0963">Cytoplasm</keyword>
<comment type="function">
    <text evidence="5">Involved in chemotaxis. Part of a chemotaxis signal transduction system that modulates chemotaxis in response to various stimuli. Catalyzes the demethylation of specific methylglutamate residues introduced into the chemoreceptors (methyl-accepting chemotaxis proteins or MCP) by CheR. Also mediates the irreversible deamidation of specific glutamine residues to glutamic acid.</text>
</comment>
<feature type="active site" evidence="5 6">
    <location>
        <position position="192"/>
    </location>
</feature>
<sequence length="347" mass="37695">MKPIHVAVIDDSAFMRKMITDILSSDDRLEVVTTATNGKDALKKIQRWRPDVIILDIEMPLMNGVPILREIMTTIPTPVVMLSGVAEKETLKTTQAIAMGAVDFIVNPLSSISLDMETLKEEMIAKVAAASQVHVSYKPYTKSHEVTTKRGSGMYSQTIIGIGASTGGPKALQEMLAHVPEGVSSPILIVQHMPAGFTYSLAKRLDTIVDIHVKEAVHGEVIQPSTAYIAPGDYHMKVRHSGMKHVIELTREHVRHGHRPSVDILFESMAQLSNINKIAVVLTGMGSDGSNGIYALKKNDPNVVVLAESETSATIYGMPKAAMETGYVDHIASVKEMGKCIASVMKT</sequence>
<evidence type="ECO:0000256" key="3">
    <source>
        <dbReference type="ARBA" id="ARBA00022801"/>
    </source>
</evidence>
<dbReference type="InterPro" id="IPR008248">
    <property type="entry name" value="CheB-like"/>
</dbReference>
<comment type="similarity">
    <text evidence="5">Belongs to the CheB family.</text>
</comment>
<dbReference type="AlphaFoldDB" id="A0A549YKK7"/>
<evidence type="ECO:0000256" key="2">
    <source>
        <dbReference type="ARBA" id="ARBA00022500"/>
    </source>
</evidence>
<dbReference type="Gene3D" id="3.40.50.180">
    <property type="entry name" value="Methylesterase CheB, C-terminal domain"/>
    <property type="match status" value="1"/>
</dbReference>
<proteinExistence type="inferred from homology"/>
<keyword evidence="11" id="KW-1185">Reference proteome</keyword>
<dbReference type="GO" id="GO:0006935">
    <property type="term" value="P:chemotaxis"/>
    <property type="evidence" value="ECO:0007669"/>
    <property type="project" value="UniProtKB-UniRule"/>
</dbReference>
<comment type="catalytic activity">
    <reaction evidence="4 5">
        <text>[protein]-L-glutamate 5-O-methyl ester + H2O = L-glutamyl-[protein] + methanol + H(+)</text>
        <dbReference type="Rhea" id="RHEA:23236"/>
        <dbReference type="Rhea" id="RHEA-COMP:10208"/>
        <dbReference type="Rhea" id="RHEA-COMP:10311"/>
        <dbReference type="ChEBI" id="CHEBI:15377"/>
        <dbReference type="ChEBI" id="CHEBI:15378"/>
        <dbReference type="ChEBI" id="CHEBI:17790"/>
        <dbReference type="ChEBI" id="CHEBI:29973"/>
        <dbReference type="ChEBI" id="CHEBI:82795"/>
        <dbReference type="EC" id="3.1.1.61"/>
    </reaction>
</comment>
<dbReference type="InterPro" id="IPR011006">
    <property type="entry name" value="CheY-like_superfamily"/>
</dbReference>
<dbReference type="InterPro" id="IPR001789">
    <property type="entry name" value="Sig_transdc_resp-reg_receiver"/>
</dbReference>